<reference evidence="2 3" key="1">
    <citation type="journal article" date="2016" name="Antonie Van Leeuwenhoek">
        <title>Nocardia donostiensis sp. nov., isolated from human respiratory specimens.</title>
        <authorList>
            <person name="Ercibengoa M."/>
            <person name="Bell M."/>
            <person name="Marimon J.M."/>
            <person name="Humrighouse B."/>
            <person name="Klenk H.P."/>
            <person name="Potter G."/>
            <person name="Perez-Trallero E."/>
        </authorList>
    </citation>
    <scope>NUCLEOTIDE SEQUENCE [LARGE SCALE GENOMIC DNA]</scope>
    <source>
        <strain evidence="2 3">X1655</strain>
    </source>
</reference>
<accession>A0A1V2TI71</accession>
<sequence length="76" mass="7915">MLGIAVAMLIPLGVSISGAGFGAAPAQAAPNPAGFDFWVDSDMGPIRSRIFRARDGNTNRVVYALDGMRAPETHNG</sequence>
<dbReference type="AlphaFoldDB" id="A0A1V2TI71"/>
<evidence type="ECO:0000313" key="2">
    <source>
        <dbReference type="EMBL" id="ONM49158.1"/>
    </source>
</evidence>
<comment type="caution">
    <text evidence="2">The sequence shown here is derived from an EMBL/GenBank/DDBJ whole genome shotgun (WGS) entry which is preliminary data.</text>
</comment>
<proteinExistence type="predicted"/>
<evidence type="ECO:0000313" key="3">
    <source>
        <dbReference type="Proteomes" id="UP000188836"/>
    </source>
</evidence>
<feature type="chain" id="PRO_5013205871" evidence="1">
    <location>
        <begin position="29"/>
        <end position="76"/>
    </location>
</feature>
<evidence type="ECO:0000256" key="1">
    <source>
        <dbReference type="SAM" id="SignalP"/>
    </source>
</evidence>
<gene>
    <name evidence="2" type="ORF">B0T46_09615</name>
</gene>
<dbReference type="EMBL" id="MUMY01000006">
    <property type="protein sequence ID" value="ONM49158.1"/>
    <property type="molecule type" value="Genomic_DNA"/>
</dbReference>
<protein>
    <submittedName>
        <fullName evidence="2">Uncharacterized protein</fullName>
    </submittedName>
</protein>
<keyword evidence="3" id="KW-1185">Reference proteome</keyword>
<name>A0A1V2TI71_9NOCA</name>
<keyword evidence="1" id="KW-0732">Signal</keyword>
<feature type="non-terminal residue" evidence="2">
    <location>
        <position position="76"/>
    </location>
</feature>
<dbReference type="STRING" id="1538463.B0T36_16785"/>
<organism evidence="2 3">
    <name type="scientific">Nocardia donostiensis</name>
    <dbReference type="NCBI Taxonomy" id="1538463"/>
    <lineage>
        <taxon>Bacteria</taxon>
        <taxon>Bacillati</taxon>
        <taxon>Actinomycetota</taxon>
        <taxon>Actinomycetes</taxon>
        <taxon>Mycobacteriales</taxon>
        <taxon>Nocardiaceae</taxon>
        <taxon>Nocardia</taxon>
    </lineage>
</organism>
<dbReference type="Proteomes" id="UP000188836">
    <property type="component" value="Unassembled WGS sequence"/>
</dbReference>
<feature type="signal peptide" evidence="1">
    <location>
        <begin position="1"/>
        <end position="28"/>
    </location>
</feature>